<protein>
    <submittedName>
        <fullName evidence="2">Putative secreted protein</fullName>
    </submittedName>
</protein>
<reference evidence="2" key="1">
    <citation type="submission" date="2018-01" db="EMBL/GenBank/DDBJ databases">
        <title>An insight into the sialome of Amazonian anophelines.</title>
        <authorList>
            <person name="Ribeiro J.M."/>
            <person name="Scarpassa V."/>
            <person name="Calvo E."/>
        </authorList>
    </citation>
    <scope>NUCLEOTIDE SEQUENCE</scope>
    <source>
        <tissue evidence="2">Salivary glands</tissue>
    </source>
</reference>
<sequence>MHSGSLWWRFGRFHTVPTVALLLLLDDECCCWPCSARITLLDEGERVRPRVVLSLFALSQLDMEKERVMPAGGTLKLSTPFPFFDLLPFTVIAFERRGGRSFTLGNGRASSRQAGSNTSELSFRFVRSGWGTRRTALFFCSPRKSTLRRAGFHA</sequence>
<feature type="chain" id="PRO_5014941220" evidence="1">
    <location>
        <begin position="32"/>
        <end position="154"/>
    </location>
</feature>
<name>A0A2M4C6A5_9DIPT</name>
<dbReference type="AlphaFoldDB" id="A0A2M4C6A5"/>
<keyword evidence="1" id="KW-0732">Signal</keyword>
<organism evidence="2">
    <name type="scientific">Anopheles marajoara</name>
    <dbReference type="NCBI Taxonomy" id="58244"/>
    <lineage>
        <taxon>Eukaryota</taxon>
        <taxon>Metazoa</taxon>
        <taxon>Ecdysozoa</taxon>
        <taxon>Arthropoda</taxon>
        <taxon>Hexapoda</taxon>
        <taxon>Insecta</taxon>
        <taxon>Pterygota</taxon>
        <taxon>Neoptera</taxon>
        <taxon>Endopterygota</taxon>
        <taxon>Diptera</taxon>
        <taxon>Nematocera</taxon>
        <taxon>Culicoidea</taxon>
        <taxon>Culicidae</taxon>
        <taxon>Anophelinae</taxon>
        <taxon>Anopheles</taxon>
    </lineage>
</organism>
<dbReference type="EMBL" id="GGFJ01011699">
    <property type="protein sequence ID" value="MBW60840.1"/>
    <property type="molecule type" value="Transcribed_RNA"/>
</dbReference>
<feature type="signal peptide" evidence="1">
    <location>
        <begin position="1"/>
        <end position="31"/>
    </location>
</feature>
<evidence type="ECO:0000313" key="2">
    <source>
        <dbReference type="EMBL" id="MBW60840.1"/>
    </source>
</evidence>
<evidence type="ECO:0000256" key="1">
    <source>
        <dbReference type="SAM" id="SignalP"/>
    </source>
</evidence>
<proteinExistence type="predicted"/>
<accession>A0A2M4C6A5</accession>